<sequence length="259" mass="28444">MDALKASPVALNVHCAPSTRAFQKGANGSNCFKPLKSAFLRNGLYQTQNPLAAKVSQVRGGGGGHRSVVRMAETAAGNYATALAELARSDKTLDFVNSDMEKLSQFLTDKMVYNFLANPVVDPQKKKGVLEKIADEANFQPKTLNFLYILVDNKRIDLIEDIIKEFELVYNQMTDTELAIVSSVVKLENHHLAEIAKKVQSFTGSKNVRLKTVIDPSLIAGFTIRFGSSGSNFIDMSVRAELEKLAGQIGYKEKIQLVS</sequence>
<evidence type="ECO:0000313" key="8">
    <source>
        <dbReference type="EMBL" id="JAG96764.1"/>
    </source>
</evidence>
<dbReference type="PANTHER" id="PTHR11910">
    <property type="entry name" value="ATP SYNTHASE DELTA CHAIN"/>
    <property type="match status" value="1"/>
</dbReference>
<dbReference type="Pfam" id="PF00213">
    <property type="entry name" value="OSCP"/>
    <property type="match status" value="1"/>
</dbReference>
<dbReference type="PROSITE" id="PS00389">
    <property type="entry name" value="ATPASE_DELTA"/>
    <property type="match status" value="1"/>
</dbReference>
<accession>A0A0D6R1R9</accession>
<dbReference type="InterPro" id="IPR020781">
    <property type="entry name" value="ATPase_OSCP/d_CS"/>
</dbReference>
<dbReference type="InterPro" id="IPR000711">
    <property type="entry name" value="ATPase_OSCP/dsu"/>
</dbReference>
<keyword evidence="5" id="KW-0406">Ion transport</keyword>
<proteinExistence type="inferred from homology"/>
<dbReference type="PRINTS" id="PR00125">
    <property type="entry name" value="ATPASEDELTA"/>
</dbReference>
<comment type="similarity">
    <text evidence="2">Belongs to the ATPase delta chain family.</text>
</comment>
<dbReference type="EMBL" id="GCKF01036279">
    <property type="protein sequence ID" value="JAG96764.1"/>
    <property type="molecule type" value="Transcribed_RNA"/>
</dbReference>
<dbReference type="InterPro" id="IPR026015">
    <property type="entry name" value="ATP_synth_OSCP/delta_N_sf"/>
</dbReference>
<evidence type="ECO:0000256" key="3">
    <source>
        <dbReference type="ARBA" id="ARBA00022448"/>
    </source>
</evidence>
<keyword evidence="3" id="KW-0813">Transport</keyword>
<dbReference type="SUPFAM" id="SSF47928">
    <property type="entry name" value="N-terminal domain of the delta subunit of the F1F0-ATP synthase"/>
    <property type="match status" value="1"/>
</dbReference>
<dbReference type="HAMAP" id="MF_01416">
    <property type="entry name" value="ATP_synth_delta_bact"/>
    <property type="match status" value="1"/>
</dbReference>
<evidence type="ECO:0000256" key="7">
    <source>
        <dbReference type="ARBA" id="ARBA00023310"/>
    </source>
</evidence>
<keyword evidence="6" id="KW-0472">Membrane</keyword>
<comment type="subcellular location">
    <subcellularLocation>
        <location evidence="1">Membrane</location>
    </subcellularLocation>
</comment>
<dbReference type="Gene3D" id="1.10.520.20">
    <property type="entry name" value="N-terminal domain of the delta subunit of the F1F0-ATP synthase"/>
    <property type="match status" value="1"/>
</dbReference>
<keyword evidence="4" id="KW-0375">Hydrogen ion transport</keyword>
<protein>
    <recommendedName>
        <fullName evidence="9">ATP synthase delta chain, chloroplastic</fullName>
    </recommendedName>
</protein>
<organism evidence="8">
    <name type="scientific">Araucaria cunninghamii</name>
    <name type="common">Hoop pine</name>
    <name type="synonym">Moreton Bay pine</name>
    <dbReference type="NCBI Taxonomy" id="56994"/>
    <lineage>
        <taxon>Eukaryota</taxon>
        <taxon>Viridiplantae</taxon>
        <taxon>Streptophyta</taxon>
        <taxon>Embryophyta</taxon>
        <taxon>Tracheophyta</taxon>
        <taxon>Spermatophyta</taxon>
        <taxon>Pinopsida</taxon>
        <taxon>Pinidae</taxon>
        <taxon>Conifers II</taxon>
        <taxon>Araucariales</taxon>
        <taxon>Araucariaceae</taxon>
        <taxon>Araucaria</taxon>
    </lineage>
</organism>
<dbReference type="NCBIfam" id="TIGR01145">
    <property type="entry name" value="ATP_synt_delta"/>
    <property type="match status" value="1"/>
</dbReference>
<evidence type="ECO:0000256" key="4">
    <source>
        <dbReference type="ARBA" id="ARBA00022781"/>
    </source>
</evidence>
<reference evidence="8" key="1">
    <citation type="submission" date="2015-03" db="EMBL/GenBank/DDBJ databases">
        <title>A transcriptome of Araucaria cunninghamii, an australian fine timber species.</title>
        <authorList>
            <person name="Jing Yi C.J.Y."/>
            <person name="Yin San L.Y.S."/>
            <person name="Abdul Karim S.S."/>
            <person name="Wan Azmi N.N."/>
            <person name="Hercus R.R."/>
            <person name="Croft L.L."/>
        </authorList>
    </citation>
    <scope>NUCLEOTIDE SEQUENCE</scope>
    <source>
        <strain evidence="8">MI0301</strain>
        <tissue evidence="8">Leaf</tissue>
    </source>
</reference>
<evidence type="ECO:0000256" key="2">
    <source>
        <dbReference type="ARBA" id="ARBA00007046"/>
    </source>
</evidence>
<evidence type="ECO:0000256" key="6">
    <source>
        <dbReference type="ARBA" id="ARBA00023136"/>
    </source>
</evidence>
<evidence type="ECO:0008006" key="9">
    <source>
        <dbReference type="Google" id="ProtNLM"/>
    </source>
</evidence>
<dbReference type="GO" id="GO:0046933">
    <property type="term" value="F:proton-transporting ATP synthase activity, rotational mechanism"/>
    <property type="evidence" value="ECO:0007669"/>
    <property type="project" value="InterPro"/>
</dbReference>
<evidence type="ECO:0000256" key="5">
    <source>
        <dbReference type="ARBA" id="ARBA00023065"/>
    </source>
</evidence>
<dbReference type="GO" id="GO:0016020">
    <property type="term" value="C:membrane"/>
    <property type="evidence" value="ECO:0007669"/>
    <property type="project" value="UniProtKB-SubCell"/>
</dbReference>
<evidence type="ECO:0000256" key="1">
    <source>
        <dbReference type="ARBA" id="ARBA00004370"/>
    </source>
</evidence>
<name>A0A0D6R1R9_ARACU</name>
<keyword evidence="7" id="KW-0066">ATP synthesis</keyword>
<dbReference type="AlphaFoldDB" id="A0A0D6R1R9"/>